<keyword evidence="1" id="KW-0812">Transmembrane</keyword>
<dbReference type="GO" id="GO:0000270">
    <property type="term" value="P:peptidoglycan metabolic process"/>
    <property type="evidence" value="ECO:0007669"/>
    <property type="project" value="TreeGrafter"/>
</dbReference>
<keyword evidence="1" id="KW-1133">Transmembrane helix</keyword>
<feature type="transmembrane region" description="Helical" evidence="1">
    <location>
        <begin position="39"/>
        <end position="59"/>
    </location>
</feature>
<feature type="transmembrane region" description="Helical" evidence="1">
    <location>
        <begin position="12"/>
        <end position="33"/>
    </location>
</feature>
<name>A0A174Z025_9FIRM</name>
<dbReference type="EMBL" id="WKRD01000010">
    <property type="protein sequence ID" value="MSC58294.1"/>
    <property type="molecule type" value="Genomic_DNA"/>
</dbReference>
<reference evidence="3 5" key="1">
    <citation type="submission" date="2015-09" db="EMBL/GenBank/DDBJ databases">
        <authorList>
            <consortium name="Pathogen Informatics"/>
        </authorList>
    </citation>
    <scope>NUCLEOTIDE SEQUENCE [LARGE SCALE GENOMIC DNA]</scope>
    <source>
        <strain evidence="3 5">2789STDY5834875</strain>
    </source>
</reference>
<evidence type="ECO:0000313" key="5">
    <source>
        <dbReference type="Proteomes" id="UP000095621"/>
    </source>
</evidence>
<evidence type="ECO:0000313" key="4">
    <source>
        <dbReference type="EMBL" id="MSC58294.1"/>
    </source>
</evidence>
<dbReference type="CDD" id="cd06259">
    <property type="entry name" value="YdcF-like"/>
    <property type="match status" value="1"/>
</dbReference>
<sequence length="258" mass="28664">MEKVTENSSFMYTIWLVLALICLGYYIVCATYAGVGSSFIFIWLLGAVFFGLVFVVRVLEIKGIIHVAKVLRICFIVIMATGASLFIFIEALIIKGMMAKPKDNCDYIIVLGCQIRGDHITRSLKNRLDVAVSYAIDNPDTTIIVSGGRGKGENTTEAFAMYNYMVSKGIDGSRIIQEDKSTDTSENMKYSVQYIENTDSLVGIVTNNFHIARSRLLARHAGLNNTCGMPAESDHVLFINYMVREAIGIVKDFVFGNF</sequence>
<dbReference type="InterPro" id="IPR014729">
    <property type="entry name" value="Rossmann-like_a/b/a_fold"/>
</dbReference>
<dbReference type="Proteomes" id="UP000481964">
    <property type="component" value="Unassembled WGS sequence"/>
</dbReference>
<feature type="domain" description="DUF218" evidence="2">
    <location>
        <begin position="106"/>
        <end position="247"/>
    </location>
</feature>
<dbReference type="GO" id="GO:0005886">
    <property type="term" value="C:plasma membrane"/>
    <property type="evidence" value="ECO:0007669"/>
    <property type="project" value="TreeGrafter"/>
</dbReference>
<reference evidence="4 6" key="2">
    <citation type="journal article" date="2019" name="Nat. Med.">
        <title>A library of human gut bacterial isolates paired with longitudinal multiomics data enables mechanistic microbiome research.</title>
        <authorList>
            <person name="Poyet M."/>
            <person name="Groussin M."/>
            <person name="Gibbons S.M."/>
            <person name="Avila-Pacheco J."/>
            <person name="Jiang X."/>
            <person name="Kearney S.M."/>
            <person name="Perrotta A.R."/>
            <person name="Berdy B."/>
            <person name="Zhao S."/>
            <person name="Lieberman T.D."/>
            <person name="Swanson P.K."/>
            <person name="Smith M."/>
            <person name="Roesemann S."/>
            <person name="Alexander J.E."/>
            <person name="Rich S.A."/>
            <person name="Livny J."/>
            <person name="Vlamakis H."/>
            <person name="Clish C."/>
            <person name="Bullock K."/>
            <person name="Deik A."/>
            <person name="Scott J."/>
            <person name="Pierce K.A."/>
            <person name="Xavier R.J."/>
            <person name="Alm E.J."/>
        </authorList>
    </citation>
    <scope>NUCLEOTIDE SEQUENCE [LARGE SCALE GENOMIC DNA]</scope>
    <source>
        <strain evidence="4 6">BIOML-A1</strain>
    </source>
</reference>
<dbReference type="Proteomes" id="UP000095621">
    <property type="component" value="Unassembled WGS sequence"/>
</dbReference>
<dbReference type="InterPro" id="IPR051599">
    <property type="entry name" value="Cell_Envelope_Assoc"/>
</dbReference>
<dbReference type="OrthoDB" id="9782395at2"/>
<dbReference type="Gene3D" id="3.40.50.620">
    <property type="entry name" value="HUPs"/>
    <property type="match status" value="1"/>
</dbReference>
<protein>
    <submittedName>
        <fullName evidence="3">DUF218 domain</fullName>
    </submittedName>
</protein>
<gene>
    <name evidence="3" type="ORF">ERS852490_02881</name>
    <name evidence="4" type="ORF">GKE48_12705</name>
</gene>
<dbReference type="PANTHER" id="PTHR30336">
    <property type="entry name" value="INNER MEMBRANE PROTEIN, PROBABLE PERMEASE"/>
    <property type="match status" value="1"/>
</dbReference>
<dbReference type="AlphaFoldDB" id="A0A174Z025"/>
<feature type="transmembrane region" description="Helical" evidence="1">
    <location>
        <begin position="71"/>
        <end position="94"/>
    </location>
</feature>
<evidence type="ECO:0000256" key="1">
    <source>
        <dbReference type="SAM" id="Phobius"/>
    </source>
</evidence>
<evidence type="ECO:0000259" key="2">
    <source>
        <dbReference type="Pfam" id="PF02698"/>
    </source>
</evidence>
<keyword evidence="1" id="KW-0472">Membrane</keyword>
<evidence type="ECO:0000313" key="6">
    <source>
        <dbReference type="Proteomes" id="UP000481964"/>
    </source>
</evidence>
<accession>A0A174Z025</accession>
<proteinExistence type="predicted"/>
<evidence type="ECO:0000313" key="3">
    <source>
        <dbReference type="EMBL" id="CUQ79217.1"/>
    </source>
</evidence>
<dbReference type="RefSeq" id="WP_082414135.1">
    <property type="nucleotide sequence ID" value="NZ_CZBU01000008.1"/>
</dbReference>
<dbReference type="GO" id="GO:0043164">
    <property type="term" value="P:Gram-negative-bacterium-type cell wall biogenesis"/>
    <property type="evidence" value="ECO:0007669"/>
    <property type="project" value="TreeGrafter"/>
</dbReference>
<dbReference type="PANTHER" id="PTHR30336:SF4">
    <property type="entry name" value="ENVELOPE BIOGENESIS FACTOR ELYC"/>
    <property type="match status" value="1"/>
</dbReference>
<dbReference type="EMBL" id="CZBU01000008">
    <property type="protein sequence ID" value="CUQ79217.1"/>
    <property type="molecule type" value="Genomic_DNA"/>
</dbReference>
<organism evidence="3 5">
    <name type="scientific">Lachnospira eligens</name>
    <dbReference type="NCBI Taxonomy" id="39485"/>
    <lineage>
        <taxon>Bacteria</taxon>
        <taxon>Bacillati</taxon>
        <taxon>Bacillota</taxon>
        <taxon>Clostridia</taxon>
        <taxon>Lachnospirales</taxon>
        <taxon>Lachnospiraceae</taxon>
        <taxon>Lachnospira</taxon>
    </lineage>
</organism>
<dbReference type="Pfam" id="PF02698">
    <property type="entry name" value="DUF218"/>
    <property type="match status" value="1"/>
</dbReference>
<dbReference type="InterPro" id="IPR003848">
    <property type="entry name" value="DUF218"/>
</dbReference>